<evidence type="ECO:0000313" key="1">
    <source>
        <dbReference type="EMBL" id="RKK10961.1"/>
    </source>
</evidence>
<sequence>MAEIPDFFPGLNFMLAPALDWILDSLQARGHACTLIESNIRQFKNSHNRPTDDQWKQYTEEYQKVVGKDFPHKRDDVYVVYQ</sequence>
<accession>A0A3L6N0U6</accession>
<protein>
    <submittedName>
        <fullName evidence="1">Uncharacterized protein</fullName>
    </submittedName>
</protein>
<organism evidence="1 2">
    <name type="scientific">Fusarium oxysporum f. sp. cepae</name>
    <dbReference type="NCBI Taxonomy" id="396571"/>
    <lineage>
        <taxon>Eukaryota</taxon>
        <taxon>Fungi</taxon>
        <taxon>Dikarya</taxon>
        <taxon>Ascomycota</taxon>
        <taxon>Pezizomycotina</taxon>
        <taxon>Sordariomycetes</taxon>
        <taxon>Hypocreomycetidae</taxon>
        <taxon>Hypocreales</taxon>
        <taxon>Nectriaceae</taxon>
        <taxon>Fusarium</taxon>
        <taxon>Fusarium oxysporum species complex</taxon>
    </lineage>
</organism>
<dbReference type="Proteomes" id="UP000270866">
    <property type="component" value="Unassembled WGS sequence"/>
</dbReference>
<name>A0A3L6N0U6_FUSOX</name>
<reference evidence="1 2" key="1">
    <citation type="journal article" date="2018" name="Sci. Rep.">
        <title>Characterisation of pathogen-specific regions and novel effector candidates in Fusarium oxysporum f. sp. cepae.</title>
        <authorList>
            <person name="Armitage A.D."/>
            <person name="Taylor A."/>
            <person name="Sobczyk M.K."/>
            <person name="Baxter L."/>
            <person name="Greenfield B.P."/>
            <person name="Bates H.J."/>
            <person name="Wilson F."/>
            <person name="Jackson A.C."/>
            <person name="Ott S."/>
            <person name="Harrison R.J."/>
            <person name="Clarkson J.P."/>
        </authorList>
    </citation>
    <scope>NUCLEOTIDE SEQUENCE [LARGE SCALE GENOMIC DNA]</scope>
    <source>
        <strain evidence="1 2">FoC_Fus2</strain>
    </source>
</reference>
<gene>
    <name evidence="1" type="ORF">BFJ65_g14955</name>
</gene>
<comment type="caution">
    <text evidence="1">The sequence shown here is derived from an EMBL/GenBank/DDBJ whole genome shotgun (WGS) entry which is preliminary data.</text>
</comment>
<dbReference type="EMBL" id="MRCU01000010">
    <property type="protein sequence ID" value="RKK10961.1"/>
    <property type="molecule type" value="Genomic_DNA"/>
</dbReference>
<dbReference type="AlphaFoldDB" id="A0A3L6N0U6"/>
<evidence type="ECO:0000313" key="2">
    <source>
        <dbReference type="Proteomes" id="UP000270866"/>
    </source>
</evidence>
<proteinExistence type="predicted"/>